<reference evidence="2 3" key="1">
    <citation type="journal article" date="2023" name="Sci. Data">
        <title>Genome assembly of the Korean intertidal mud-creeper Batillaria attramentaria.</title>
        <authorList>
            <person name="Patra A.K."/>
            <person name="Ho P.T."/>
            <person name="Jun S."/>
            <person name="Lee S.J."/>
            <person name="Kim Y."/>
            <person name="Won Y.J."/>
        </authorList>
    </citation>
    <scope>NUCLEOTIDE SEQUENCE [LARGE SCALE GENOMIC DNA]</scope>
    <source>
        <strain evidence="2">Wonlab-2016</strain>
    </source>
</reference>
<dbReference type="EMBL" id="JACVVK020000110">
    <property type="protein sequence ID" value="KAK7491817.1"/>
    <property type="molecule type" value="Genomic_DNA"/>
</dbReference>
<sequence length="192" mass="21561">MRTTSFKGVEKFRVVECYTRALPSHVLGLSLFELRMRSETLVSMKFTTEECKPHSDFGFCNFTTGESTTASVKVLISDLINGEMRAYGCDASYYDNQPWTETYTINVTMGGTEEAGATTDNFPADDGTSSRQVFDVTSVATEPPDEAAEHDFRFDNDRLFTVTPFNPADPPERHFFRRPEGSDSTSHYEVVP</sequence>
<protein>
    <submittedName>
        <fullName evidence="2">Uncharacterized protein</fullName>
    </submittedName>
</protein>
<dbReference type="AlphaFoldDB" id="A0ABD0KYE6"/>
<dbReference type="Proteomes" id="UP001519460">
    <property type="component" value="Unassembled WGS sequence"/>
</dbReference>
<feature type="compositionally biased region" description="Basic and acidic residues" evidence="1">
    <location>
        <begin position="170"/>
        <end position="181"/>
    </location>
</feature>
<keyword evidence="3" id="KW-1185">Reference proteome</keyword>
<gene>
    <name evidence="2" type="ORF">BaRGS_00016952</name>
</gene>
<evidence type="ECO:0000313" key="3">
    <source>
        <dbReference type="Proteomes" id="UP001519460"/>
    </source>
</evidence>
<proteinExistence type="predicted"/>
<evidence type="ECO:0000256" key="1">
    <source>
        <dbReference type="SAM" id="MobiDB-lite"/>
    </source>
</evidence>
<accession>A0ABD0KYE6</accession>
<name>A0ABD0KYE6_9CAEN</name>
<evidence type="ECO:0000313" key="2">
    <source>
        <dbReference type="EMBL" id="KAK7491817.1"/>
    </source>
</evidence>
<organism evidence="2 3">
    <name type="scientific">Batillaria attramentaria</name>
    <dbReference type="NCBI Taxonomy" id="370345"/>
    <lineage>
        <taxon>Eukaryota</taxon>
        <taxon>Metazoa</taxon>
        <taxon>Spiralia</taxon>
        <taxon>Lophotrochozoa</taxon>
        <taxon>Mollusca</taxon>
        <taxon>Gastropoda</taxon>
        <taxon>Caenogastropoda</taxon>
        <taxon>Sorbeoconcha</taxon>
        <taxon>Cerithioidea</taxon>
        <taxon>Batillariidae</taxon>
        <taxon>Batillaria</taxon>
    </lineage>
</organism>
<feature type="region of interest" description="Disordered" evidence="1">
    <location>
        <begin position="164"/>
        <end position="192"/>
    </location>
</feature>
<feature type="compositionally biased region" description="Polar residues" evidence="1">
    <location>
        <begin position="182"/>
        <end position="192"/>
    </location>
</feature>
<comment type="caution">
    <text evidence="2">The sequence shown here is derived from an EMBL/GenBank/DDBJ whole genome shotgun (WGS) entry which is preliminary data.</text>
</comment>